<comment type="similarity">
    <text evidence="7">Belongs to the DHHC palmitoyltransferase family.</text>
</comment>
<evidence type="ECO:0000256" key="4">
    <source>
        <dbReference type="ARBA" id="ARBA00022989"/>
    </source>
</evidence>
<keyword evidence="6 7" id="KW-0012">Acyltransferase</keyword>
<dbReference type="PANTHER" id="PTHR12246">
    <property type="entry name" value="PALMITOYLTRANSFERASE ZDHHC16"/>
    <property type="match status" value="1"/>
</dbReference>
<dbReference type="EMBL" id="NEDP02002194">
    <property type="protein sequence ID" value="OWF51612.1"/>
    <property type="molecule type" value="Genomic_DNA"/>
</dbReference>
<evidence type="ECO:0000313" key="9">
    <source>
        <dbReference type="EMBL" id="OWF51612.1"/>
    </source>
</evidence>
<keyword evidence="5 7" id="KW-0472">Membrane</keyword>
<gene>
    <name evidence="9" type="ORF">KP79_PYT18031</name>
</gene>
<evidence type="ECO:0000256" key="6">
    <source>
        <dbReference type="ARBA" id="ARBA00023315"/>
    </source>
</evidence>
<dbReference type="Proteomes" id="UP000242188">
    <property type="component" value="Unassembled WGS sequence"/>
</dbReference>
<organism evidence="9 10">
    <name type="scientific">Mizuhopecten yessoensis</name>
    <name type="common">Japanese scallop</name>
    <name type="synonym">Patinopecten yessoensis</name>
    <dbReference type="NCBI Taxonomy" id="6573"/>
    <lineage>
        <taxon>Eukaryota</taxon>
        <taxon>Metazoa</taxon>
        <taxon>Spiralia</taxon>
        <taxon>Lophotrochozoa</taxon>
        <taxon>Mollusca</taxon>
        <taxon>Bivalvia</taxon>
        <taxon>Autobranchia</taxon>
        <taxon>Pteriomorphia</taxon>
        <taxon>Pectinida</taxon>
        <taxon>Pectinoidea</taxon>
        <taxon>Pectinidae</taxon>
        <taxon>Mizuhopecten</taxon>
    </lineage>
</organism>
<comment type="domain">
    <text evidence="7">The DHHC domain is required for palmitoyltransferase activity.</text>
</comment>
<evidence type="ECO:0000256" key="2">
    <source>
        <dbReference type="ARBA" id="ARBA00022679"/>
    </source>
</evidence>
<name>A0A210QS94_MIZYE</name>
<evidence type="ECO:0000256" key="1">
    <source>
        <dbReference type="ARBA" id="ARBA00004141"/>
    </source>
</evidence>
<evidence type="ECO:0000259" key="8">
    <source>
        <dbReference type="Pfam" id="PF01529"/>
    </source>
</evidence>
<comment type="catalytic activity">
    <reaction evidence="7">
        <text>L-cysteinyl-[protein] + hexadecanoyl-CoA = S-hexadecanoyl-L-cysteinyl-[protein] + CoA</text>
        <dbReference type="Rhea" id="RHEA:36683"/>
        <dbReference type="Rhea" id="RHEA-COMP:10131"/>
        <dbReference type="Rhea" id="RHEA-COMP:11032"/>
        <dbReference type="ChEBI" id="CHEBI:29950"/>
        <dbReference type="ChEBI" id="CHEBI:57287"/>
        <dbReference type="ChEBI" id="CHEBI:57379"/>
        <dbReference type="ChEBI" id="CHEBI:74151"/>
        <dbReference type="EC" id="2.3.1.225"/>
    </reaction>
</comment>
<sequence>MKTQTFASLRATAMDKDLTLHEKIVLRFNKRREAGADPRIFNRYSPFLFIAEVTGVWYYGTFHAIPFLYAGYGGLTVTVMQALICFLTFEIMINWWYVYTVDSNYNPQRHGTQLPETESVLQMVTDKDCQIKRREADRTKTGSTSGHYWSWQYCTICDQPRPPRCHHCMLCNRCSLKRDHHCFFARNCVGYRNFRHFTVMVFWAFLSSVIGFVHALPFILLEVLPPGGYVDLFPCAAFFRWMFGYSDFQVGVLVLGLWFLVMFIVLTTSVIRDSVRWISQGKTSFEVVNNISIDDTRAFGDKVRAVFGNYWLLNFLMPLHWVFPPEEDPVHWPTINR</sequence>
<feature type="domain" description="Palmitoyltransferase DHHC" evidence="8">
    <location>
        <begin position="151"/>
        <end position="290"/>
    </location>
</feature>
<dbReference type="PROSITE" id="PS50216">
    <property type="entry name" value="DHHC"/>
    <property type="match status" value="1"/>
</dbReference>
<protein>
    <recommendedName>
        <fullName evidence="7">Palmitoyltransferase</fullName>
        <ecNumber evidence="7">2.3.1.225</ecNumber>
    </recommendedName>
</protein>
<comment type="caution">
    <text evidence="9">The sequence shown here is derived from an EMBL/GenBank/DDBJ whole genome shotgun (WGS) entry which is preliminary data.</text>
</comment>
<feature type="transmembrane region" description="Helical" evidence="7">
    <location>
        <begin position="248"/>
        <end position="271"/>
    </location>
</feature>
<dbReference type="Pfam" id="PF01529">
    <property type="entry name" value="DHHC"/>
    <property type="match status" value="1"/>
</dbReference>
<dbReference type="OrthoDB" id="302728at2759"/>
<evidence type="ECO:0000256" key="5">
    <source>
        <dbReference type="ARBA" id="ARBA00023136"/>
    </source>
</evidence>
<accession>A0A210QS94</accession>
<evidence type="ECO:0000256" key="3">
    <source>
        <dbReference type="ARBA" id="ARBA00022692"/>
    </source>
</evidence>
<reference evidence="9 10" key="1">
    <citation type="journal article" date="2017" name="Nat. Ecol. Evol.">
        <title>Scallop genome provides insights into evolution of bilaterian karyotype and development.</title>
        <authorList>
            <person name="Wang S."/>
            <person name="Zhang J."/>
            <person name="Jiao W."/>
            <person name="Li J."/>
            <person name="Xun X."/>
            <person name="Sun Y."/>
            <person name="Guo X."/>
            <person name="Huan P."/>
            <person name="Dong B."/>
            <person name="Zhang L."/>
            <person name="Hu X."/>
            <person name="Sun X."/>
            <person name="Wang J."/>
            <person name="Zhao C."/>
            <person name="Wang Y."/>
            <person name="Wang D."/>
            <person name="Huang X."/>
            <person name="Wang R."/>
            <person name="Lv J."/>
            <person name="Li Y."/>
            <person name="Zhang Z."/>
            <person name="Liu B."/>
            <person name="Lu W."/>
            <person name="Hui Y."/>
            <person name="Liang J."/>
            <person name="Zhou Z."/>
            <person name="Hou R."/>
            <person name="Li X."/>
            <person name="Liu Y."/>
            <person name="Li H."/>
            <person name="Ning X."/>
            <person name="Lin Y."/>
            <person name="Zhao L."/>
            <person name="Xing Q."/>
            <person name="Dou J."/>
            <person name="Li Y."/>
            <person name="Mao J."/>
            <person name="Guo H."/>
            <person name="Dou H."/>
            <person name="Li T."/>
            <person name="Mu C."/>
            <person name="Jiang W."/>
            <person name="Fu Q."/>
            <person name="Fu X."/>
            <person name="Miao Y."/>
            <person name="Liu J."/>
            <person name="Yu Q."/>
            <person name="Li R."/>
            <person name="Liao H."/>
            <person name="Li X."/>
            <person name="Kong Y."/>
            <person name="Jiang Z."/>
            <person name="Chourrout D."/>
            <person name="Li R."/>
            <person name="Bao Z."/>
        </authorList>
    </citation>
    <scope>NUCLEOTIDE SEQUENCE [LARGE SCALE GENOMIC DNA]</scope>
    <source>
        <strain evidence="9 10">PY_sf001</strain>
    </source>
</reference>
<dbReference type="AlphaFoldDB" id="A0A210QS94"/>
<dbReference type="GO" id="GO:0016020">
    <property type="term" value="C:membrane"/>
    <property type="evidence" value="ECO:0007669"/>
    <property type="project" value="UniProtKB-SubCell"/>
</dbReference>
<dbReference type="InterPro" id="IPR001594">
    <property type="entry name" value="Palmitoyltrfase_DHHC"/>
</dbReference>
<feature type="transmembrane region" description="Helical" evidence="7">
    <location>
        <begin position="40"/>
        <end position="59"/>
    </location>
</feature>
<feature type="transmembrane region" description="Helical" evidence="7">
    <location>
        <begin position="201"/>
        <end position="221"/>
    </location>
</feature>
<proteinExistence type="inferred from homology"/>
<keyword evidence="3 7" id="KW-0812">Transmembrane</keyword>
<evidence type="ECO:0000313" key="10">
    <source>
        <dbReference type="Proteomes" id="UP000242188"/>
    </source>
</evidence>
<comment type="subcellular location">
    <subcellularLocation>
        <location evidence="1">Membrane</location>
        <topology evidence="1">Multi-pass membrane protein</topology>
    </subcellularLocation>
</comment>
<keyword evidence="10" id="KW-1185">Reference proteome</keyword>
<evidence type="ECO:0000256" key="7">
    <source>
        <dbReference type="RuleBase" id="RU079119"/>
    </source>
</evidence>
<dbReference type="InterPro" id="IPR039859">
    <property type="entry name" value="PFA4/ZDH16/20/ERF2-like"/>
</dbReference>
<keyword evidence="2 7" id="KW-0808">Transferase</keyword>
<dbReference type="EC" id="2.3.1.225" evidence="7"/>
<keyword evidence="4 7" id="KW-1133">Transmembrane helix</keyword>
<dbReference type="GO" id="GO:0019706">
    <property type="term" value="F:protein-cysteine S-palmitoyltransferase activity"/>
    <property type="evidence" value="ECO:0007669"/>
    <property type="project" value="UniProtKB-EC"/>
</dbReference>
<feature type="transmembrane region" description="Helical" evidence="7">
    <location>
        <begin position="79"/>
        <end position="99"/>
    </location>
</feature>